<name>A0ABN8RWS7_9CNID</name>
<evidence type="ECO:0000313" key="2">
    <source>
        <dbReference type="Proteomes" id="UP001159427"/>
    </source>
</evidence>
<dbReference type="Proteomes" id="UP001159427">
    <property type="component" value="Unassembled WGS sequence"/>
</dbReference>
<keyword evidence="2" id="KW-1185">Reference proteome</keyword>
<evidence type="ECO:0000313" key="1">
    <source>
        <dbReference type="EMBL" id="CAH3181923.1"/>
    </source>
</evidence>
<comment type="caution">
    <text evidence="1">The sequence shown here is derived from an EMBL/GenBank/DDBJ whole genome shotgun (WGS) entry which is preliminary data.</text>
</comment>
<protein>
    <submittedName>
        <fullName evidence="1">Uncharacterized protein</fullName>
    </submittedName>
</protein>
<proteinExistence type="predicted"/>
<accession>A0ABN8RWS7</accession>
<organism evidence="1 2">
    <name type="scientific">Porites evermanni</name>
    <dbReference type="NCBI Taxonomy" id="104178"/>
    <lineage>
        <taxon>Eukaryota</taxon>
        <taxon>Metazoa</taxon>
        <taxon>Cnidaria</taxon>
        <taxon>Anthozoa</taxon>
        <taxon>Hexacorallia</taxon>
        <taxon>Scleractinia</taxon>
        <taxon>Fungiina</taxon>
        <taxon>Poritidae</taxon>
        <taxon>Porites</taxon>
    </lineage>
</organism>
<reference evidence="1 2" key="1">
    <citation type="submission" date="2022-05" db="EMBL/GenBank/DDBJ databases">
        <authorList>
            <consortium name="Genoscope - CEA"/>
            <person name="William W."/>
        </authorList>
    </citation>
    <scope>NUCLEOTIDE SEQUENCE [LARGE SCALE GENOMIC DNA]</scope>
</reference>
<dbReference type="EMBL" id="CALNXI010002036">
    <property type="protein sequence ID" value="CAH3181923.1"/>
    <property type="molecule type" value="Genomic_DNA"/>
</dbReference>
<gene>
    <name evidence="1" type="ORF">PEVE_00013916</name>
</gene>
<sequence length="209" mass="23298">MYNFITTLPHKLLIDSLHRLGFCCSYQEVQTFGKNAAVTQGTGIPNHTSEFARYVADNVDHNVRTLDGNDTFHGMGLIATVTPGAKQTQVILRRKVNPTEVLACGQIQIQYQRLEGNAEVKIRYRDVCIRKATDPTTNLDVLWKTSLLFGVSRPALCCFCCCLGNHPGQSSAVFLSMINMSSSNTTCIFSTLKFISEHARHHKVLCMQI</sequence>